<evidence type="ECO:0000256" key="4">
    <source>
        <dbReference type="ARBA" id="ARBA00011738"/>
    </source>
</evidence>
<keyword evidence="14" id="KW-0808">Transferase</keyword>
<evidence type="ECO:0000256" key="26">
    <source>
        <dbReference type="SAM" id="Phobius"/>
    </source>
</evidence>
<dbReference type="SUPFAM" id="SSF52794">
    <property type="entry name" value="PTS system IIB component-like"/>
    <property type="match status" value="1"/>
</dbReference>
<evidence type="ECO:0000256" key="16">
    <source>
        <dbReference type="ARBA" id="ARBA00022692"/>
    </source>
</evidence>
<dbReference type="PROSITE" id="PS51094">
    <property type="entry name" value="PTS_EIIA_TYPE_2"/>
    <property type="match status" value="1"/>
</dbReference>
<dbReference type="PROSITE" id="PS51099">
    <property type="entry name" value="PTS_EIIB_TYPE_2"/>
    <property type="match status" value="1"/>
</dbReference>
<feature type="transmembrane region" description="Helical" evidence="26">
    <location>
        <begin position="159"/>
        <end position="185"/>
    </location>
</feature>
<evidence type="ECO:0000256" key="13">
    <source>
        <dbReference type="ARBA" id="ARBA00022597"/>
    </source>
</evidence>
<name>A0A839QTZ2_9MICO</name>
<keyword evidence="12" id="KW-0597">Phosphoprotein</keyword>
<evidence type="ECO:0000256" key="19">
    <source>
        <dbReference type="ARBA" id="ARBA00023136"/>
    </source>
</evidence>
<dbReference type="Pfam" id="PF02302">
    <property type="entry name" value="PTS_IIB"/>
    <property type="match status" value="1"/>
</dbReference>
<evidence type="ECO:0000256" key="20">
    <source>
        <dbReference type="ARBA" id="ARBA00029908"/>
    </source>
</evidence>
<dbReference type="InterPro" id="IPR003501">
    <property type="entry name" value="PTS_EIIB_2/3"/>
</dbReference>
<keyword evidence="19 26" id="KW-0472">Membrane</keyword>
<dbReference type="InterPro" id="IPR003352">
    <property type="entry name" value="PTS_EIIC"/>
</dbReference>
<dbReference type="InterPro" id="IPR016152">
    <property type="entry name" value="PTrfase/Anion_transptr"/>
</dbReference>
<evidence type="ECO:0000256" key="22">
    <source>
        <dbReference type="ARBA" id="ARBA00030956"/>
    </source>
</evidence>
<dbReference type="EMBL" id="JACHWP010000007">
    <property type="protein sequence ID" value="MBB3023542.1"/>
    <property type="molecule type" value="Genomic_DNA"/>
</dbReference>
<dbReference type="EC" id="2.7.1.197" evidence="5"/>
<evidence type="ECO:0000313" key="30">
    <source>
        <dbReference type="EMBL" id="MBB3023542.1"/>
    </source>
</evidence>
<feature type="domain" description="PTS EIIA type-2" evidence="27">
    <location>
        <begin position="590"/>
        <end position="729"/>
    </location>
</feature>
<feature type="domain" description="PTS EIIC type-2" evidence="29">
    <location>
        <begin position="21"/>
        <end position="370"/>
    </location>
</feature>
<dbReference type="Pfam" id="PF02378">
    <property type="entry name" value="PTS_EIIC"/>
    <property type="match status" value="1"/>
</dbReference>
<dbReference type="Pfam" id="PF00359">
    <property type="entry name" value="PTS_EIIA_2"/>
    <property type="match status" value="1"/>
</dbReference>
<evidence type="ECO:0000256" key="25">
    <source>
        <dbReference type="SAM" id="MobiDB-lite"/>
    </source>
</evidence>
<dbReference type="InterPro" id="IPR036095">
    <property type="entry name" value="PTS_EIIB-like_sf"/>
</dbReference>
<dbReference type="Gene3D" id="3.40.930.10">
    <property type="entry name" value="Mannitol-specific EII, Chain A"/>
    <property type="match status" value="1"/>
</dbReference>
<dbReference type="Proteomes" id="UP000568050">
    <property type="component" value="Unassembled WGS sequence"/>
</dbReference>
<evidence type="ECO:0000256" key="2">
    <source>
        <dbReference type="ARBA" id="ARBA00002434"/>
    </source>
</evidence>
<dbReference type="InterPro" id="IPR050893">
    <property type="entry name" value="Sugar_PTS"/>
</dbReference>
<dbReference type="EMBL" id="JACHWP010000009">
    <property type="protein sequence ID" value="MBB3023693.1"/>
    <property type="molecule type" value="Genomic_DNA"/>
</dbReference>
<dbReference type="PROSITE" id="PS51104">
    <property type="entry name" value="PTS_EIIC_TYPE_2"/>
    <property type="match status" value="1"/>
</dbReference>
<dbReference type="GO" id="GO:0009401">
    <property type="term" value="P:phosphoenolpyruvate-dependent sugar phosphotransferase system"/>
    <property type="evidence" value="ECO:0007669"/>
    <property type="project" value="UniProtKB-KW"/>
</dbReference>
<dbReference type="PROSITE" id="PS00372">
    <property type="entry name" value="PTS_EIIA_TYPE_2_HIS"/>
    <property type="match status" value="1"/>
</dbReference>
<evidence type="ECO:0000256" key="5">
    <source>
        <dbReference type="ARBA" id="ARBA00011909"/>
    </source>
</evidence>
<keyword evidence="18 26" id="KW-1133">Transmembrane helix</keyword>
<feature type="transmembrane region" description="Helical" evidence="26">
    <location>
        <begin position="57"/>
        <end position="74"/>
    </location>
</feature>
<evidence type="ECO:0000256" key="8">
    <source>
        <dbReference type="ARBA" id="ARBA00021825"/>
    </source>
</evidence>
<sequence length="729" mass="75590">MTATDETTSPSFSPRVAIQKIGTSLSTMVMPNLPALIAWGIITALFMPAGYLPHEGLAGLIGPMIHYLLPLMIANTGGRMVYGERGGVVAVIATMGVITGSDYLIDQINAADPGGEPLGQIHMFIGAMMMAPLAAWVMKKLDRLWEERIPAGFEMLVNLFSAGIVGFLLALAGFFGLAPIVNWLMALLSDGVAWLINAGLLPLVSILIEPAKIFFLNNAINHGVLTPLGTGESSQTGKSILFLLEANPGPGLGILLAFTFFGARAAKASAPGAAVIHFLGGVHEIYFPYVLMRPQLILAVIAGGMSGVLVNVMLGTGLVAPAAPGSVLAIMAQSARGDHVKILLSILVATAVSFAIASLLLKLSRRTDDDLAGATAKMESMKGKKSSVAGALTGADGSTAAAGAAGAAGAGAAGGRGIAESDQELRAIAADHPDDIRRIVFACDAGMGSSAMGASVLRKKVRAAGFKDVEVVNRAISNLTDEWDLVVTHRDLAQRAYAPTAGAIHVAVDNFMNSPRYEEIVDLLKRREAGEADPEPVGPAPADAPAAAPAEASAAPAAEQAAPADGSTAVGEVDQSADAAGSTEESAGEPIMAARSITLHGTATTAEEAITESGRLLVEAGAVDPDYVDAMHEREKSVSTFMGNGLAIPHGTNEAKKSIRRSAMSLIRYDQPVDWNGQEVEFAVAIAGQGDEHLTLLQNVAMVFSDPAQVERLRTAETEEEILAIFGTD</sequence>
<evidence type="ECO:0000313" key="32">
    <source>
        <dbReference type="Proteomes" id="UP000568050"/>
    </source>
</evidence>
<evidence type="ECO:0000259" key="27">
    <source>
        <dbReference type="PROSITE" id="PS51094"/>
    </source>
</evidence>
<comment type="subunit">
    <text evidence="4">Homodimer.</text>
</comment>
<evidence type="ECO:0000256" key="23">
    <source>
        <dbReference type="ARBA" id="ARBA00030962"/>
    </source>
</evidence>
<evidence type="ECO:0000256" key="6">
    <source>
        <dbReference type="ARBA" id="ARBA00014783"/>
    </source>
</evidence>
<evidence type="ECO:0000256" key="14">
    <source>
        <dbReference type="ARBA" id="ARBA00022679"/>
    </source>
</evidence>
<feature type="transmembrane region" description="Helical" evidence="26">
    <location>
        <begin position="191"/>
        <end position="208"/>
    </location>
</feature>
<keyword evidence="16 26" id="KW-0812">Transmembrane</keyword>
<comment type="caution">
    <text evidence="30">The sequence shown here is derived from an EMBL/GenBank/DDBJ whole genome shotgun (WGS) entry which is preliminary data.</text>
</comment>
<evidence type="ECO:0000256" key="1">
    <source>
        <dbReference type="ARBA" id="ARBA00001655"/>
    </source>
</evidence>
<dbReference type="GO" id="GO:0022872">
    <property type="term" value="F:protein-N(PI)-phosphohistidine-mannitol phosphotransferase system transmembrane transporter activity"/>
    <property type="evidence" value="ECO:0007669"/>
    <property type="project" value="InterPro"/>
</dbReference>
<evidence type="ECO:0000259" key="29">
    <source>
        <dbReference type="PROSITE" id="PS51104"/>
    </source>
</evidence>
<organism evidence="30 32">
    <name type="scientific">Helcobacillus massiliensis</name>
    <dbReference type="NCBI Taxonomy" id="521392"/>
    <lineage>
        <taxon>Bacteria</taxon>
        <taxon>Bacillati</taxon>
        <taxon>Actinomycetota</taxon>
        <taxon>Actinomycetes</taxon>
        <taxon>Micrococcales</taxon>
        <taxon>Dermabacteraceae</taxon>
        <taxon>Helcobacillus</taxon>
    </lineage>
</organism>
<dbReference type="PANTHER" id="PTHR30181:SF2">
    <property type="entry name" value="PTS SYSTEM MANNITOL-SPECIFIC EIICBA COMPONENT"/>
    <property type="match status" value="1"/>
</dbReference>
<evidence type="ECO:0000256" key="7">
    <source>
        <dbReference type="ARBA" id="ARBA00015039"/>
    </source>
</evidence>
<feature type="transmembrane region" description="Helical" evidence="26">
    <location>
        <begin position="86"/>
        <end position="105"/>
    </location>
</feature>
<feature type="transmembrane region" description="Helical" evidence="26">
    <location>
        <begin position="342"/>
        <end position="361"/>
    </location>
</feature>
<feature type="compositionally biased region" description="Low complexity" evidence="25">
    <location>
        <begin position="540"/>
        <end position="566"/>
    </location>
</feature>
<proteinExistence type="predicted"/>
<comment type="catalytic activity">
    <reaction evidence="1">
        <text>D-mannitol(out) + N(pros)-phospho-L-histidyl-[protein] = D-mannitol 1-phosphate(in) + L-histidyl-[protein]</text>
        <dbReference type="Rhea" id="RHEA:33363"/>
        <dbReference type="Rhea" id="RHEA-COMP:9745"/>
        <dbReference type="Rhea" id="RHEA-COMP:9746"/>
        <dbReference type="ChEBI" id="CHEBI:16899"/>
        <dbReference type="ChEBI" id="CHEBI:29979"/>
        <dbReference type="ChEBI" id="CHEBI:61381"/>
        <dbReference type="ChEBI" id="CHEBI:64837"/>
        <dbReference type="EC" id="2.7.1.197"/>
    </reaction>
</comment>
<dbReference type="AlphaFoldDB" id="A0A839QTZ2"/>
<dbReference type="CDD" id="cd05567">
    <property type="entry name" value="PTS_IIB_mannitol"/>
    <property type="match status" value="1"/>
</dbReference>
<keyword evidence="10" id="KW-1003">Cell membrane</keyword>
<keyword evidence="17" id="KW-0418">Kinase</keyword>
<evidence type="ECO:0000256" key="18">
    <source>
        <dbReference type="ARBA" id="ARBA00022989"/>
    </source>
</evidence>
<evidence type="ECO:0000256" key="10">
    <source>
        <dbReference type="ARBA" id="ARBA00022475"/>
    </source>
</evidence>
<gene>
    <name evidence="30" type="ORF">FHX50_001839</name>
    <name evidence="31" type="ORF">FHX50_001990</name>
</gene>
<evidence type="ECO:0000256" key="3">
    <source>
        <dbReference type="ARBA" id="ARBA00004429"/>
    </source>
</evidence>
<dbReference type="InterPro" id="IPR013011">
    <property type="entry name" value="PTS_EIIB_2"/>
</dbReference>
<dbReference type="GO" id="GO:0005886">
    <property type="term" value="C:plasma membrane"/>
    <property type="evidence" value="ECO:0007669"/>
    <property type="project" value="UniProtKB-SubCell"/>
</dbReference>
<evidence type="ECO:0000313" key="31">
    <source>
        <dbReference type="EMBL" id="MBB3023693.1"/>
    </source>
</evidence>
<protein>
    <recommendedName>
        <fullName evidence="6">Mannitol-specific phosphotransferase enzyme IIA component</fullName>
        <ecNumber evidence="5">2.7.1.197</ecNumber>
    </recommendedName>
    <alternativeName>
        <fullName evidence="22">EIIA</fullName>
    </alternativeName>
    <alternativeName>
        <fullName evidence="24">EIICB-Mtl</fullName>
    </alternativeName>
    <alternativeName>
        <fullName evidence="21">EIICBA-Mtl</fullName>
    </alternativeName>
    <alternativeName>
        <fullName evidence="23">EIII</fullName>
    </alternativeName>
    <alternativeName>
        <fullName evidence="20">PTS system mannitol-specific EIIA component</fullName>
    </alternativeName>
    <alternativeName>
        <fullName evidence="8">PTS system mannitol-specific EIICB component</fullName>
    </alternativeName>
    <alternativeName>
        <fullName evidence="7">PTS system mannitol-specific EIICBA component</fullName>
    </alternativeName>
</protein>
<keyword evidence="13" id="KW-0762">Sugar transport</keyword>
<reference evidence="30 32" key="1">
    <citation type="submission" date="2020-08" db="EMBL/GenBank/DDBJ databases">
        <title>Sequencing the genomes of 1000 actinobacteria strains.</title>
        <authorList>
            <person name="Klenk H.-P."/>
        </authorList>
    </citation>
    <scope>NUCLEOTIDE SEQUENCE [LARGE SCALE GENOMIC DNA]</scope>
    <source>
        <strain evidence="30 32">DSM 23040</strain>
    </source>
</reference>
<evidence type="ECO:0000256" key="21">
    <source>
        <dbReference type="ARBA" id="ARBA00030684"/>
    </source>
</evidence>
<keyword evidence="32" id="KW-1185">Reference proteome</keyword>
<feature type="domain" description="PTS EIIB type-2" evidence="28">
    <location>
        <begin position="437"/>
        <end position="532"/>
    </location>
</feature>
<dbReference type="Gene3D" id="3.40.50.2300">
    <property type="match status" value="1"/>
</dbReference>
<evidence type="ECO:0000256" key="17">
    <source>
        <dbReference type="ARBA" id="ARBA00022777"/>
    </source>
</evidence>
<dbReference type="InterPro" id="IPR029503">
    <property type="entry name" value="PTS_EIIB_mannitol"/>
</dbReference>
<dbReference type="SUPFAM" id="SSF55804">
    <property type="entry name" value="Phoshotransferase/anion transport protein"/>
    <property type="match status" value="1"/>
</dbReference>
<evidence type="ECO:0000256" key="9">
    <source>
        <dbReference type="ARBA" id="ARBA00022448"/>
    </source>
</evidence>
<dbReference type="InterPro" id="IPR002178">
    <property type="entry name" value="PTS_EIIA_type-2_dom"/>
</dbReference>
<accession>A0A839QTZ2</accession>
<feature type="transmembrane region" description="Helical" evidence="26">
    <location>
        <begin position="296"/>
        <end position="322"/>
    </location>
</feature>
<dbReference type="PANTHER" id="PTHR30181">
    <property type="entry name" value="MANNITOL PERMEASE IIC COMPONENT"/>
    <property type="match status" value="1"/>
</dbReference>
<feature type="region of interest" description="Disordered" evidence="25">
    <location>
        <begin position="530"/>
        <end position="590"/>
    </location>
</feature>
<feature type="transmembrane region" description="Helical" evidence="26">
    <location>
        <begin position="117"/>
        <end position="138"/>
    </location>
</feature>
<evidence type="ECO:0000256" key="12">
    <source>
        <dbReference type="ARBA" id="ARBA00022553"/>
    </source>
</evidence>
<comment type="function">
    <text evidence="2">The phosphoenolpyruvate-dependent sugar phosphotransferase system (sugar PTS), a major carbohydrate active transport system, catalyzes the phosphorylation of incoming sugar substrates concomitantly with their translocation across the cell membrane. The enzyme II CmtAB PTS system is involved in D-mannitol transport.</text>
</comment>
<dbReference type="InterPro" id="IPR013014">
    <property type="entry name" value="PTS_EIIC_2"/>
</dbReference>
<evidence type="ECO:0000256" key="24">
    <source>
        <dbReference type="ARBA" id="ARBA00033349"/>
    </source>
</evidence>
<evidence type="ECO:0000259" key="28">
    <source>
        <dbReference type="PROSITE" id="PS51099"/>
    </source>
</evidence>
<dbReference type="RefSeq" id="WP_183376809.1">
    <property type="nucleotide sequence ID" value="NZ_CBCSFZ010000042.1"/>
</dbReference>
<evidence type="ECO:0000256" key="15">
    <source>
        <dbReference type="ARBA" id="ARBA00022683"/>
    </source>
</evidence>
<keyword evidence="15" id="KW-0598">Phosphotransferase system</keyword>
<feature type="transmembrane region" description="Helical" evidence="26">
    <location>
        <begin position="33"/>
        <end position="51"/>
    </location>
</feature>
<dbReference type="GO" id="GO:0090563">
    <property type="term" value="F:protein-phosphocysteine-sugar phosphotransferase activity"/>
    <property type="evidence" value="ECO:0007669"/>
    <property type="project" value="TreeGrafter"/>
</dbReference>
<dbReference type="GO" id="GO:0016301">
    <property type="term" value="F:kinase activity"/>
    <property type="evidence" value="ECO:0007669"/>
    <property type="project" value="UniProtKB-KW"/>
</dbReference>
<evidence type="ECO:0000256" key="11">
    <source>
        <dbReference type="ARBA" id="ARBA00022519"/>
    </source>
</evidence>
<dbReference type="CDD" id="cd00211">
    <property type="entry name" value="PTS_IIA_fru"/>
    <property type="match status" value="1"/>
</dbReference>
<keyword evidence="11" id="KW-0997">Cell inner membrane</keyword>
<keyword evidence="9" id="KW-0813">Transport</keyword>
<comment type="subcellular location">
    <subcellularLocation>
        <location evidence="3">Cell inner membrane</location>
        <topology evidence="3">Multi-pass membrane protein</topology>
    </subcellularLocation>
</comment>